<name>A0ABX7QHZ5_9FLAO</name>
<keyword evidence="2" id="KW-1185">Reference proteome</keyword>
<evidence type="ECO:0008006" key="3">
    <source>
        <dbReference type="Google" id="ProtNLM"/>
    </source>
</evidence>
<sequence length="317" mass="34537">MITPAKSLIVSAEGMISDLGFFVNSDAVITLINGLPTTLNEAIPELQNLAVWAAQNDMPLHTIVEGYGITDTLSNLADLRDFEILVDEDPVKISATKVSMVIAQDWNHAEAFTGNAKKFADVGTFLGVIASHAWNRNPGEVATKNIQNVPLGSWLIGGLSNHKKHKDVFESLETLNDKGYIIPIKYQGVAGYWFNDGPTMAPIVIDAQGNMNQHTIYFSHTIDQCVRALRLIYLPEIKKPVPLEGGLLPADMVEYYNAIGDDMFKRMAAAGLISEGKTNVDPNSDLIGIKELDVQFTVVPTGTINELVGTINLKTSI</sequence>
<accession>A0ABX7QHZ5</accession>
<dbReference type="Proteomes" id="UP000663440">
    <property type="component" value="Chromosome"/>
</dbReference>
<gene>
    <name evidence="1" type="ORF">J0383_07815</name>
</gene>
<evidence type="ECO:0000313" key="2">
    <source>
        <dbReference type="Proteomes" id="UP000663440"/>
    </source>
</evidence>
<proteinExistence type="predicted"/>
<protein>
    <recommendedName>
        <fullName evidence="3">Phage tail protein</fullName>
    </recommendedName>
</protein>
<dbReference type="EMBL" id="CP071448">
    <property type="protein sequence ID" value="QSW90705.1"/>
    <property type="molecule type" value="Genomic_DNA"/>
</dbReference>
<evidence type="ECO:0000313" key="1">
    <source>
        <dbReference type="EMBL" id="QSW90705.1"/>
    </source>
</evidence>
<organism evidence="1 2">
    <name type="scientific">Flavobacterium endoglycinae</name>
    <dbReference type="NCBI Taxonomy" id="2816357"/>
    <lineage>
        <taxon>Bacteria</taxon>
        <taxon>Pseudomonadati</taxon>
        <taxon>Bacteroidota</taxon>
        <taxon>Flavobacteriia</taxon>
        <taxon>Flavobacteriales</taxon>
        <taxon>Flavobacteriaceae</taxon>
        <taxon>Flavobacterium</taxon>
    </lineage>
</organism>
<dbReference type="Pfam" id="PF10758">
    <property type="entry name" value="DUF2586"/>
    <property type="match status" value="1"/>
</dbReference>
<reference evidence="1 2" key="1">
    <citation type="submission" date="2021-03" db="EMBL/GenBank/DDBJ databases">
        <title>Flavobacterium kribbensis sp. nov, an endophytic bacteria, isolated from soybean.</title>
        <authorList>
            <person name="Lee J."/>
            <person name="Seo J."/>
        </authorList>
    </citation>
    <scope>NUCLEOTIDE SEQUENCE [LARGE SCALE GENOMIC DNA]</scope>
    <source>
        <strain evidence="1 2">BB8</strain>
    </source>
</reference>
<dbReference type="InterPro" id="IPR019694">
    <property type="entry name" value="Phage_HP1_Orf23"/>
</dbReference>